<dbReference type="PANTHER" id="PTHR30294:SF29">
    <property type="entry name" value="MULTIDRUG ABC TRANSPORTER PERMEASE YBHS-RELATED"/>
    <property type="match status" value="1"/>
</dbReference>
<feature type="transmembrane region" description="Helical" evidence="9">
    <location>
        <begin position="945"/>
        <end position="966"/>
    </location>
</feature>
<keyword evidence="6 9" id="KW-0472">Membrane</keyword>
<evidence type="ECO:0000256" key="8">
    <source>
        <dbReference type="SAM" id="MobiDB-lite"/>
    </source>
</evidence>
<dbReference type="GO" id="GO:0005886">
    <property type="term" value="C:plasma membrane"/>
    <property type="evidence" value="ECO:0007669"/>
    <property type="project" value="UniProtKB-SubCell"/>
</dbReference>
<feature type="transmembrane region" description="Helical" evidence="9">
    <location>
        <begin position="845"/>
        <end position="866"/>
    </location>
</feature>
<feature type="transmembrane region" description="Helical" evidence="9">
    <location>
        <begin position="902"/>
        <end position="925"/>
    </location>
</feature>
<gene>
    <name evidence="10" type="primary">esaA</name>
    <name evidence="10" type="ORF">CFK40_14180</name>
</gene>
<feature type="transmembrane region" description="Helical" evidence="9">
    <location>
        <begin position="872"/>
        <end position="890"/>
    </location>
</feature>
<dbReference type="RefSeq" id="WP_089532937.1">
    <property type="nucleotide sequence ID" value="NZ_CP022437.1"/>
</dbReference>
<sequence>MNEGKKYSIGLFIKILVILSLPLLLFRYVEMQPETVTINDNEEATRSIAVVNEDTPVKMNDEMVELGKEIPELLTNQEDYSWTVVNRSAAEQGLESQKYDAIIYIPSSYSENVMTFKQENPSKASIRYVIQPKLDAKNRQRVHKEMANAKSRINQEMSTIYWSYVSQEIDNIREQFTTILEKEIGFQEAMNSFYTPSSKTLESELGSLTNKFENIKKRTDTIDESSESSVSAIKEAEDKLNQFIDELNSYKEIQQRQQELLIKVQVENQDMVTSTLDDYQQALTKNVANSKEQLAQNVSNRKEQLDQLSNSVVVMEKQSNILLNGLKGNIQSGKQVIANWIEWKENYSIVSSSEEDIKNILKSYNQKTVDNATSEMYQAIQVIQGKPDITTPKLIEPIEPNGDGEISVGQLDVRIKKLEEAISTVKDAVGSLGSGDETDPPVPTEPESESGNGEVQPNSETSVPPEEVEPVVDWTQVNTHMDSLKKEVADLKEQNNNSALIEWKEYAKSWEKVYRELLKTKVNPNEELLNEIAGLQKELNLDFPETGEIKNKSVGALTKYYGALSEYQTVLTATGAGDNKLVEELLNTQFSANQATKEEIFDAVGSMYTVKLQQIFGMSDSEVQAIENENKSFSDIANNIKQSLNDYQTMVKTEQLNTNNTLEQIKSKASEITAQLSEVGSDNLELNELNSENLDGQMVFHIQQNTASNLTNLSKLVSNLEESQSSVTGSLADLQKKVGNVQQQSDVLNNKWSANVATTQRVKEDVYNILGNTIIDGQTNSVVYDYLASPVQMQGQVNGEVLSEKEEEQQLPPVIMFIVILISGLLIGFLSNYYGNTSYLVQGGLFLLLNLAAGIIISIYGLSIYSLEDAQAIKWTIFTVLLLMACSNIVRAGLFIAPFVGWLASIVMIVFFITPLIDIVVPKFSFENPIADGYMSLQYGFDYPLYMTMGIILAITILVSVFIYTFQVIRNKAEVSTDEEKAS</sequence>
<evidence type="ECO:0000313" key="10">
    <source>
        <dbReference type="EMBL" id="ASN06083.1"/>
    </source>
</evidence>
<dbReference type="KEGG" id="vne:CFK40_14180"/>
<name>A0A221MEI8_9BACI</name>
<evidence type="ECO:0000256" key="7">
    <source>
        <dbReference type="SAM" id="Coils"/>
    </source>
</evidence>
<keyword evidence="11" id="KW-1185">Reference proteome</keyword>
<feature type="region of interest" description="Disordered" evidence="8">
    <location>
        <begin position="427"/>
        <end position="470"/>
    </location>
</feature>
<evidence type="ECO:0000256" key="6">
    <source>
        <dbReference type="ARBA" id="ARBA00023136"/>
    </source>
</evidence>
<evidence type="ECO:0000256" key="1">
    <source>
        <dbReference type="ARBA" id="ARBA00004651"/>
    </source>
</evidence>
<dbReference type="Gene3D" id="3.40.1710.10">
    <property type="entry name" value="abc type-2 transporter like domain"/>
    <property type="match status" value="1"/>
</dbReference>
<dbReference type="EMBL" id="CP022437">
    <property type="protein sequence ID" value="ASN06083.1"/>
    <property type="molecule type" value="Genomic_DNA"/>
</dbReference>
<feature type="coiled-coil region" evidence="7">
    <location>
        <begin position="198"/>
        <end position="253"/>
    </location>
</feature>
<feature type="transmembrane region" description="Helical" evidence="9">
    <location>
        <begin position="814"/>
        <end position="833"/>
    </location>
</feature>
<keyword evidence="7" id="KW-0175">Coiled coil</keyword>
<dbReference type="NCBIfam" id="TIGR03929">
    <property type="entry name" value="T7_esaA_Nterm"/>
    <property type="match status" value="1"/>
</dbReference>
<evidence type="ECO:0000256" key="5">
    <source>
        <dbReference type="ARBA" id="ARBA00022989"/>
    </source>
</evidence>
<keyword evidence="4 9" id="KW-0812">Transmembrane</keyword>
<evidence type="ECO:0000313" key="11">
    <source>
        <dbReference type="Proteomes" id="UP000204391"/>
    </source>
</evidence>
<evidence type="ECO:0000256" key="9">
    <source>
        <dbReference type="SAM" id="Phobius"/>
    </source>
</evidence>
<reference evidence="10 11" key="1">
    <citation type="journal article" date="2003" name="Int. J. Syst. Evol. Microbiol.">
        <title>Virgibacillus carmonensis sp. nov., Virgibacillus necropolis sp. nov. and Virgibacillus picturae sp. nov., three novel species isolated from deteriorated mural paintings, transfer of the species of the genus salibacillus to Virgibacillus, as Virgibacillus marismortui comb. nov. and Virgibacillus salexigens comb. nov., and emended description of the genus Virgibacillus.</title>
        <authorList>
            <person name="Heyrman J."/>
            <person name="Logan N.A."/>
            <person name="Busse H.J."/>
            <person name="Balcaen A."/>
            <person name="Lebbe L."/>
            <person name="Rodriguez-Diaz M."/>
            <person name="Swings J."/>
            <person name="De Vos P."/>
        </authorList>
    </citation>
    <scope>NUCLEOTIDE SEQUENCE [LARGE SCALE GENOMIC DNA]</scope>
    <source>
        <strain evidence="10 11">LMG 19488</strain>
    </source>
</reference>
<dbReference type="InterPro" id="IPR023838">
    <property type="entry name" value="T7SS_EsaA"/>
</dbReference>
<dbReference type="AlphaFoldDB" id="A0A221MEI8"/>
<accession>A0A221MEI8</accession>
<keyword evidence="3" id="KW-1003">Cell membrane</keyword>
<dbReference type="Proteomes" id="UP000204391">
    <property type="component" value="Chromosome"/>
</dbReference>
<proteinExistence type="inferred from homology"/>
<keyword evidence="5 9" id="KW-1133">Transmembrane helix</keyword>
<evidence type="ECO:0000256" key="4">
    <source>
        <dbReference type="ARBA" id="ARBA00022692"/>
    </source>
</evidence>
<dbReference type="OrthoDB" id="9811483at2"/>
<feature type="compositionally biased region" description="Polar residues" evidence="8">
    <location>
        <begin position="451"/>
        <end position="462"/>
    </location>
</feature>
<evidence type="ECO:0000256" key="2">
    <source>
        <dbReference type="ARBA" id="ARBA00008338"/>
    </source>
</evidence>
<organism evidence="10 11">
    <name type="scientific">Virgibacillus necropolis</name>
    <dbReference type="NCBI Taxonomy" id="163877"/>
    <lineage>
        <taxon>Bacteria</taxon>
        <taxon>Bacillati</taxon>
        <taxon>Bacillota</taxon>
        <taxon>Bacilli</taxon>
        <taxon>Bacillales</taxon>
        <taxon>Bacillaceae</taxon>
        <taxon>Virgibacillus</taxon>
    </lineage>
</organism>
<evidence type="ECO:0000256" key="3">
    <source>
        <dbReference type="ARBA" id="ARBA00022475"/>
    </source>
</evidence>
<feature type="transmembrane region" description="Helical" evidence="9">
    <location>
        <begin position="7"/>
        <end position="29"/>
    </location>
</feature>
<dbReference type="PANTHER" id="PTHR30294">
    <property type="entry name" value="MEMBRANE COMPONENT OF ABC TRANSPORTER YHHJ-RELATED"/>
    <property type="match status" value="1"/>
</dbReference>
<protein>
    <submittedName>
        <fullName evidence="10">Type VII secretion protein EsaA</fullName>
    </submittedName>
</protein>
<comment type="subcellular location">
    <subcellularLocation>
        <location evidence="1">Cell membrane</location>
        <topology evidence="1">Multi-pass membrane protein</topology>
    </subcellularLocation>
</comment>
<dbReference type="InterPro" id="IPR051449">
    <property type="entry name" value="ABC-2_transporter_component"/>
</dbReference>
<comment type="similarity">
    <text evidence="2">Belongs to the EsaA family.</text>
</comment>